<feature type="transmembrane region" description="Helical" evidence="2">
    <location>
        <begin position="12"/>
        <end position="33"/>
    </location>
</feature>
<gene>
    <name evidence="5" type="ORF">BC351_05120</name>
</gene>
<dbReference type="EMBL" id="MBTG01000023">
    <property type="protein sequence ID" value="OPH53261.1"/>
    <property type="molecule type" value="Genomic_DNA"/>
</dbReference>
<dbReference type="Pfam" id="PF00990">
    <property type="entry name" value="GGDEF"/>
    <property type="match status" value="1"/>
</dbReference>
<dbReference type="STRING" id="1469647.BC351_05120"/>
<dbReference type="SMART" id="SM00267">
    <property type="entry name" value="GGDEF"/>
    <property type="match status" value="1"/>
</dbReference>
<dbReference type="CDD" id="cd01948">
    <property type="entry name" value="EAL"/>
    <property type="match status" value="1"/>
</dbReference>
<evidence type="ECO:0000256" key="1">
    <source>
        <dbReference type="SAM" id="Coils"/>
    </source>
</evidence>
<keyword evidence="6" id="KW-1185">Reference proteome</keyword>
<dbReference type="SUPFAM" id="SSF141868">
    <property type="entry name" value="EAL domain-like"/>
    <property type="match status" value="1"/>
</dbReference>
<feature type="domain" description="EAL" evidence="3">
    <location>
        <begin position="409"/>
        <end position="662"/>
    </location>
</feature>
<comment type="caution">
    <text evidence="5">The sequence shown here is derived from an EMBL/GenBank/DDBJ whole genome shotgun (WGS) entry which is preliminary data.</text>
</comment>
<keyword evidence="2" id="KW-0812">Transmembrane</keyword>
<evidence type="ECO:0008006" key="7">
    <source>
        <dbReference type="Google" id="ProtNLM"/>
    </source>
</evidence>
<dbReference type="InterPro" id="IPR001633">
    <property type="entry name" value="EAL_dom"/>
</dbReference>
<dbReference type="OrthoDB" id="9759607at2"/>
<dbReference type="PROSITE" id="PS50887">
    <property type="entry name" value="GGDEF"/>
    <property type="match status" value="1"/>
</dbReference>
<name>A0A1V4HF94_9BACL</name>
<dbReference type="Pfam" id="PF00563">
    <property type="entry name" value="EAL"/>
    <property type="match status" value="1"/>
</dbReference>
<reference evidence="6" key="1">
    <citation type="submission" date="2016-07" db="EMBL/GenBank/DDBJ databases">
        <authorList>
            <person name="Florea S."/>
            <person name="Webb J.S."/>
            <person name="Jaromczyk J."/>
            <person name="Schardl C.L."/>
        </authorList>
    </citation>
    <scope>NUCLEOTIDE SEQUENCE [LARGE SCALE GENOMIC DNA]</scope>
    <source>
        <strain evidence="6">CY1</strain>
    </source>
</reference>
<accession>A0A1V4HF94</accession>
<keyword evidence="2" id="KW-0472">Membrane</keyword>
<dbReference type="PROSITE" id="PS50883">
    <property type="entry name" value="EAL"/>
    <property type="match status" value="1"/>
</dbReference>
<evidence type="ECO:0000259" key="3">
    <source>
        <dbReference type="PROSITE" id="PS50883"/>
    </source>
</evidence>
<dbReference type="SMART" id="SM00052">
    <property type="entry name" value="EAL"/>
    <property type="match status" value="1"/>
</dbReference>
<evidence type="ECO:0000313" key="6">
    <source>
        <dbReference type="Proteomes" id="UP000190626"/>
    </source>
</evidence>
<dbReference type="AlphaFoldDB" id="A0A1V4HF94"/>
<feature type="transmembrane region" description="Helical" evidence="2">
    <location>
        <begin position="45"/>
        <end position="69"/>
    </location>
</feature>
<feature type="transmembrane region" description="Helical" evidence="2">
    <location>
        <begin position="134"/>
        <end position="153"/>
    </location>
</feature>
<feature type="transmembrane region" description="Helical" evidence="2">
    <location>
        <begin position="107"/>
        <end position="128"/>
    </location>
</feature>
<dbReference type="InterPro" id="IPR000160">
    <property type="entry name" value="GGDEF_dom"/>
</dbReference>
<keyword evidence="1" id="KW-0175">Coiled coil</keyword>
<keyword evidence="2" id="KW-1133">Transmembrane helix</keyword>
<feature type="transmembrane region" description="Helical" evidence="2">
    <location>
        <begin position="195"/>
        <end position="218"/>
    </location>
</feature>
<feature type="transmembrane region" description="Helical" evidence="2">
    <location>
        <begin position="81"/>
        <end position="100"/>
    </location>
</feature>
<dbReference type="Gene3D" id="3.30.70.270">
    <property type="match status" value="1"/>
</dbReference>
<dbReference type="PANTHER" id="PTHR33121:SF70">
    <property type="entry name" value="SIGNALING PROTEIN YKOW"/>
    <property type="match status" value="1"/>
</dbReference>
<sequence>MSMSETFDHIETLIVILILTSLAMYVFFAFYEIKYEQHKEQRNFIDNIIAFSMLWIIECIVIVLSFLYYNQAERSNALLEIMTIAATVAFVVVWGALDLFHKKRIQFRPLFTASTILTLAVILCYWFQLSFHTLLNLSSGLLSIMSLLFGIAAFQKNKYVARIGLLYLFSGSIIIIVINNAHVRLTFHLMLTLDLAFSMLLMVGFFIHYCELYSISILDHIRNIQQKNERLSEAEQRIKQLAYSDPVTKLKNVYQLQEDLPLFNSRRLASPSQQIQFILINVHNFKNFSNWVGYNKGNTTLFEIAFRLQNLCKDQDEIFRFNYDQFILVHFGDRETCQQLISNIQDMFRDSLFYGRNFETYLGATEGSASPKTLDMLIKEMELASQTAFIEKKFFCYYSDEMFQVLVQQLSMEQDLRTASEENAWEVVYQPKLSLDNNAIVGAEALLRWNRHGTYISPDVFIPIAEQMGLIQEIGYHVIRTACSFLKQIQLTESRSMVISINLSPSQLMEPDFVDNVLKITKHYDIHPSSITFEITESTFISHIERVNETIQLLKDQGFSFSLDDFGVGYSSIHYFSRLNVDEVKLDKTFTESLTYDMKNRIILHSIVTMAKTLGIAIVIEGVEQKEQLEIIKELKCDFYQGYYFSKPVPPGEMLQLLSLQYQTSLSQS</sequence>
<organism evidence="5 6">
    <name type="scientific">Paenibacillus ferrarius</name>
    <dbReference type="NCBI Taxonomy" id="1469647"/>
    <lineage>
        <taxon>Bacteria</taxon>
        <taxon>Bacillati</taxon>
        <taxon>Bacillota</taxon>
        <taxon>Bacilli</taxon>
        <taxon>Bacillales</taxon>
        <taxon>Paenibacillaceae</taxon>
        <taxon>Paenibacillus</taxon>
    </lineage>
</organism>
<dbReference type="InterPro" id="IPR043128">
    <property type="entry name" value="Rev_trsase/Diguanyl_cyclase"/>
</dbReference>
<dbReference type="InterPro" id="IPR029787">
    <property type="entry name" value="Nucleotide_cyclase"/>
</dbReference>
<evidence type="ECO:0000259" key="4">
    <source>
        <dbReference type="PROSITE" id="PS50887"/>
    </source>
</evidence>
<dbReference type="SUPFAM" id="SSF55073">
    <property type="entry name" value="Nucleotide cyclase"/>
    <property type="match status" value="1"/>
</dbReference>
<protein>
    <recommendedName>
        <fullName evidence="7">Diguanylate cyclase</fullName>
    </recommendedName>
</protein>
<dbReference type="Proteomes" id="UP000190626">
    <property type="component" value="Unassembled WGS sequence"/>
</dbReference>
<evidence type="ECO:0000313" key="5">
    <source>
        <dbReference type="EMBL" id="OPH53261.1"/>
    </source>
</evidence>
<dbReference type="Gene3D" id="3.20.20.450">
    <property type="entry name" value="EAL domain"/>
    <property type="match status" value="1"/>
</dbReference>
<feature type="transmembrane region" description="Helical" evidence="2">
    <location>
        <begin position="165"/>
        <end position="183"/>
    </location>
</feature>
<dbReference type="PANTHER" id="PTHR33121">
    <property type="entry name" value="CYCLIC DI-GMP PHOSPHODIESTERASE PDEF"/>
    <property type="match status" value="1"/>
</dbReference>
<evidence type="ECO:0000256" key="2">
    <source>
        <dbReference type="SAM" id="Phobius"/>
    </source>
</evidence>
<dbReference type="GO" id="GO:0071111">
    <property type="term" value="F:cyclic-guanylate-specific phosphodiesterase activity"/>
    <property type="evidence" value="ECO:0007669"/>
    <property type="project" value="InterPro"/>
</dbReference>
<proteinExistence type="predicted"/>
<feature type="domain" description="GGDEF" evidence="4">
    <location>
        <begin position="273"/>
        <end position="400"/>
    </location>
</feature>
<feature type="coiled-coil region" evidence="1">
    <location>
        <begin position="217"/>
        <end position="244"/>
    </location>
</feature>
<dbReference type="RefSeq" id="WP_079415185.1">
    <property type="nucleotide sequence ID" value="NZ_MBTG01000023.1"/>
</dbReference>
<dbReference type="InterPro" id="IPR035919">
    <property type="entry name" value="EAL_sf"/>
</dbReference>
<dbReference type="InterPro" id="IPR050706">
    <property type="entry name" value="Cyclic-di-GMP_PDE-like"/>
</dbReference>